<keyword evidence="1" id="KW-0472">Membrane</keyword>
<accession>A0AA40EUV2</accession>
<reference evidence="2" key="1">
    <citation type="submission" date="2023-06" db="EMBL/GenBank/DDBJ databases">
        <title>Genome-scale phylogeny and comparative genomics of the fungal order Sordariales.</title>
        <authorList>
            <consortium name="Lawrence Berkeley National Laboratory"/>
            <person name="Hensen N."/>
            <person name="Bonometti L."/>
            <person name="Westerberg I."/>
            <person name="Brannstrom I.O."/>
            <person name="Guillou S."/>
            <person name="Cros-Aarteil S."/>
            <person name="Calhoun S."/>
            <person name="Haridas S."/>
            <person name="Kuo A."/>
            <person name="Mondo S."/>
            <person name="Pangilinan J."/>
            <person name="Riley R."/>
            <person name="LaButti K."/>
            <person name="Andreopoulos B."/>
            <person name="Lipzen A."/>
            <person name="Chen C."/>
            <person name="Yanf M."/>
            <person name="Daum C."/>
            <person name="Ng V."/>
            <person name="Clum A."/>
            <person name="Steindorff A."/>
            <person name="Ohm R."/>
            <person name="Martin F."/>
            <person name="Silar P."/>
            <person name="Natvig D."/>
            <person name="Lalanne C."/>
            <person name="Gautier V."/>
            <person name="Ament-velasquez S.L."/>
            <person name="Kruys A."/>
            <person name="Hutchinson M.I."/>
            <person name="Powell A.J."/>
            <person name="Barry K."/>
            <person name="Miller A.N."/>
            <person name="Grigoriev I.V."/>
            <person name="Debuchy R."/>
            <person name="Gladieux P."/>
            <person name="Thoren M.H."/>
            <person name="Johannesson H."/>
        </authorList>
    </citation>
    <scope>NUCLEOTIDE SEQUENCE</scope>
    <source>
        <strain evidence="2">SMH3187-1</strain>
    </source>
</reference>
<dbReference type="Proteomes" id="UP001172155">
    <property type="component" value="Unassembled WGS sequence"/>
</dbReference>
<feature type="transmembrane region" description="Helical" evidence="1">
    <location>
        <begin position="106"/>
        <end position="123"/>
    </location>
</feature>
<name>A0AA40EUV2_9PEZI</name>
<protein>
    <submittedName>
        <fullName evidence="2">Uncharacterized protein</fullName>
    </submittedName>
</protein>
<keyword evidence="3" id="KW-1185">Reference proteome</keyword>
<keyword evidence="1" id="KW-0812">Transmembrane</keyword>
<evidence type="ECO:0000313" key="2">
    <source>
        <dbReference type="EMBL" id="KAK0745947.1"/>
    </source>
</evidence>
<dbReference type="AlphaFoldDB" id="A0AA40EUV2"/>
<organism evidence="2 3">
    <name type="scientific">Schizothecium vesticola</name>
    <dbReference type="NCBI Taxonomy" id="314040"/>
    <lineage>
        <taxon>Eukaryota</taxon>
        <taxon>Fungi</taxon>
        <taxon>Dikarya</taxon>
        <taxon>Ascomycota</taxon>
        <taxon>Pezizomycotina</taxon>
        <taxon>Sordariomycetes</taxon>
        <taxon>Sordariomycetidae</taxon>
        <taxon>Sordariales</taxon>
        <taxon>Schizotheciaceae</taxon>
        <taxon>Schizothecium</taxon>
    </lineage>
</organism>
<evidence type="ECO:0000313" key="3">
    <source>
        <dbReference type="Proteomes" id="UP001172155"/>
    </source>
</evidence>
<feature type="transmembrane region" description="Helical" evidence="1">
    <location>
        <begin position="129"/>
        <end position="147"/>
    </location>
</feature>
<evidence type="ECO:0000256" key="1">
    <source>
        <dbReference type="SAM" id="Phobius"/>
    </source>
</evidence>
<sequence length="174" mass="19391">MSLLKWSPNPTTERRQWALDLWNCLSETLEISIGSACSVITWRFVVQDEAMREGDSMDGQHAEEQRTAGNFLLYPSPGLMLCCCLVFGCCVSSLAHRRQEEDKLQLVVYTVFLSGAVVVGHALEASANLILLGFVPWAMCVAMATSLSGHHLYRSQRLDAGQNLRDEEKARSLK</sequence>
<gene>
    <name evidence="2" type="ORF">B0T18DRAFT_140226</name>
</gene>
<dbReference type="EMBL" id="JAUKUD010000004">
    <property type="protein sequence ID" value="KAK0745947.1"/>
    <property type="molecule type" value="Genomic_DNA"/>
</dbReference>
<proteinExistence type="predicted"/>
<keyword evidence="1" id="KW-1133">Transmembrane helix</keyword>
<feature type="transmembrane region" description="Helical" evidence="1">
    <location>
        <begin position="71"/>
        <end position="94"/>
    </location>
</feature>
<comment type="caution">
    <text evidence="2">The sequence shown here is derived from an EMBL/GenBank/DDBJ whole genome shotgun (WGS) entry which is preliminary data.</text>
</comment>